<dbReference type="InterPro" id="IPR013112">
    <property type="entry name" value="FAD-bd_8"/>
</dbReference>
<dbReference type="AlphaFoldDB" id="A0A0C2TAS6"/>
<dbReference type="GO" id="GO:0005886">
    <property type="term" value="C:plasma membrane"/>
    <property type="evidence" value="ECO:0007669"/>
    <property type="project" value="TreeGrafter"/>
</dbReference>
<dbReference type="FunCoup" id="A0A0C2TAS6">
    <property type="interactions" value="196"/>
</dbReference>
<evidence type="ECO:0000256" key="8">
    <source>
        <dbReference type="ARBA" id="ARBA00023065"/>
    </source>
</evidence>
<reference evidence="14 15" key="1">
    <citation type="submission" date="2014-04" db="EMBL/GenBank/DDBJ databases">
        <title>Evolutionary Origins and Diversification of the Mycorrhizal Mutualists.</title>
        <authorList>
            <consortium name="DOE Joint Genome Institute"/>
            <consortium name="Mycorrhizal Genomics Consortium"/>
            <person name="Kohler A."/>
            <person name="Kuo A."/>
            <person name="Nagy L.G."/>
            <person name="Floudas D."/>
            <person name="Copeland A."/>
            <person name="Barry K.W."/>
            <person name="Cichocki N."/>
            <person name="Veneault-Fourrey C."/>
            <person name="LaButti K."/>
            <person name="Lindquist E.A."/>
            <person name="Lipzen A."/>
            <person name="Lundell T."/>
            <person name="Morin E."/>
            <person name="Murat C."/>
            <person name="Riley R."/>
            <person name="Ohm R."/>
            <person name="Sun H."/>
            <person name="Tunlid A."/>
            <person name="Henrissat B."/>
            <person name="Grigoriev I.V."/>
            <person name="Hibbett D.S."/>
            <person name="Martin F."/>
        </authorList>
    </citation>
    <scope>NUCLEOTIDE SEQUENCE [LARGE SCALE GENOMIC DNA]</scope>
    <source>
        <strain evidence="14 15">Koide BX008</strain>
    </source>
</reference>
<feature type="compositionally biased region" description="Basic and acidic residues" evidence="11">
    <location>
        <begin position="544"/>
        <end position="555"/>
    </location>
</feature>
<dbReference type="InParanoid" id="A0A0C2TAS6"/>
<dbReference type="Proteomes" id="UP000054549">
    <property type="component" value="Unassembled WGS sequence"/>
</dbReference>
<dbReference type="SFLD" id="SFLDG01168">
    <property type="entry name" value="Ferric_reductase_subgroup_(FRE"/>
    <property type="match status" value="1"/>
</dbReference>
<dbReference type="InterPro" id="IPR039261">
    <property type="entry name" value="FNR_nucleotide-bd"/>
</dbReference>
<evidence type="ECO:0000256" key="5">
    <source>
        <dbReference type="ARBA" id="ARBA00022982"/>
    </source>
</evidence>
<dbReference type="InterPro" id="IPR051410">
    <property type="entry name" value="Ferric/Cupric_Reductase"/>
</dbReference>
<dbReference type="PROSITE" id="PS51384">
    <property type="entry name" value="FAD_FR"/>
    <property type="match status" value="1"/>
</dbReference>
<dbReference type="GO" id="GO:0006826">
    <property type="term" value="P:iron ion transport"/>
    <property type="evidence" value="ECO:0007669"/>
    <property type="project" value="TreeGrafter"/>
</dbReference>
<keyword evidence="10" id="KW-0325">Glycoprotein</keyword>
<keyword evidence="4 12" id="KW-0812">Transmembrane</keyword>
<organism evidence="14 15">
    <name type="scientific">Amanita muscaria (strain Koide BX008)</name>
    <dbReference type="NCBI Taxonomy" id="946122"/>
    <lineage>
        <taxon>Eukaryota</taxon>
        <taxon>Fungi</taxon>
        <taxon>Dikarya</taxon>
        <taxon>Basidiomycota</taxon>
        <taxon>Agaricomycotina</taxon>
        <taxon>Agaricomycetes</taxon>
        <taxon>Agaricomycetidae</taxon>
        <taxon>Agaricales</taxon>
        <taxon>Pluteineae</taxon>
        <taxon>Amanitaceae</taxon>
        <taxon>Amanita</taxon>
    </lineage>
</organism>
<evidence type="ECO:0000313" key="14">
    <source>
        <dbReference type="EMBL" id="KIL63824.1"/>
    </source>
</evidence>
<keyword evidence="8" id="KW-0406">Ion transport</keyword>
<accession>A0A0C2TAS6</accession>
<keyword evidence="3" id="KW-0813">Transport</keyword>
<gene>
    <name evidence="14" type="ORF">M378DRAFT_127307</name>
</gene>
<feature type="region of interest" description="Disordered" evidence="11">
    <location>
        <begin position="81"/>
        <end position="100"/>
    </location>
</feature>
<evidence type="ECO:0000256" key="10">
    <source>
        <dbReference type="ARBA" id="ARBA00023180"/>
    </source>
</evidence>
<dbReference type="Pfam" id="PF01794">
    <property type="entry name" value="Ferric_reduct"/>
    <property type="match status" value="1"/>
</dbReference>
<feature type="transmembrane region" description="Helical" evidence="12">
    <location>
        <begin position="161"/>
        <end position="179"/>
    </location>
</feature>
<dbReference type="GO" id="GO:0000293">
    <property type="term" value="F:ferric-chelate reductase activity"/>
    <property type="evidence" value="ECO:0007669"/>
    <property type="project" value="UniProtKB-ARBA"/>
</dbReference>
<dbReference type="GO" id="GO:0015677">
    <property type="term" value="P:copper ion import"/>
    <property type="evidence" value="ECO:0007669"/>
    <property type="project" value="TreeGrafter"/>
</dbReference>
<dbReference type="InterPro" id="IPR017927">
    <property type="entry name" value="FAD-bd_FR_type"/>
</dbReference>
<dbReference type="SUPFAM" id="SSF52343">
    <property type="entry name" value="Ferredoxin reductase-like, C-terminal NADP-linked domain"/>
    <property type="match status" value="1"/>
</dbReference>
<dbReference type="SFLD" id="SFLDS00052">
    <property type="entry name" value="Ferric_Reductase_Domain"/>
    <property type="match status" value="1"/>
</dbReference>
<keyword evidence="7" id="KW-0560">Oxidoreductase</keyword>
<feature type="transmembrane region" description="Helical" evidence="12">
    <location>
        <begin position="264"/>
        <end position="284"/>
    </location>
</feature>
<dbReference type="CDD" id="cd06186">
    <property type="entry name" value="NOX_Duox_like_FAD_NADP"/>
    <property type="match status" value="1"/>
</dbReference>
<dbReference type="HOGENOM" id="CLU_017408_1_0_1"/>
<dbReference type="PANTHER" id="PTHR32361">
    <property type="entry name" value="FERRIC/CUPRIC REDUCTASE TRANSMEMBRANE COMPONENT"/>
    <property type="match status" value="1"/>
</dbReference>
<dbReference type="InterPro" id="IPR013121">
    <property type="entry name" value="Fe_red_NAD-bd_6"/>
</dbReference>
<protein>
    <recommendedName>
        <fullName evidence="13">FAD-binding FR-type domain-containing protein</fullName>
    </recommendedName>
</protein>
<evidence type="ECO:0000256" key="9">
    <source>
        <dbReference type="ARBA" id="ARBA00023136"/>
    </source>
</evidence>
<evidence type="ECO:0000256" key="11">
    <source>
        <dbReference type="SAM" id="MobiDB-lite"/>
    </source>
</evidence>
<feature type="transmembrane region" description="Helical" evidence="12">
    <location>
        <begin position="31"/>
        <end position="51"/>
    </location>
</feature>
<evidence type="ECO:0000259" key="13">
    <source>
        <dbReference type="PROSITE" id="PS51384"/>
    </source>
</evidence>
<dbReference type="OrthoDB" id="17725at2759"/>
<comment type="subcellular location">
    <subcellularLocation>
        <location evidence="1">Membrane</location>
        <topology evidence="1">Multi-pass membrane protein</topology>
    </subcellularLocation>
</comment>
<dbReference type="Pfam" id="PF08022">
    <property type="entry name" value="FAD_binding_8"/>
    <property type="match status" value="1"/>
</dbReference>
<comment type="similarity">
    <text evidence="2">Belongs to the ferric reductase (FRE) family.</text>
</comment>
<keyword evidence="6 12" id="KW-1133">Transmembrane helix</keyword>
<dbReference type="InterPro" id="IPR013130">
    <property type="entry name" value="Fe3_Rdtase_TM_dom"/>
</dbReference>
<dbReference type="GO" id="GO:0006879">
    <property type="term" value="P:intracellular iron ion homeostasis"/>
    <property type="evidence" value="ECO:0007669"/>
    <property type="project" value="TreeGrafter"/>
</dbReference>
<keyword evidence="15" id="KW-1185">Reference proteome</keyword>
<keyword evidence="9 12" id="KW-0472">Membrane</keyword>
<feature type="domain" description="FAD-binding FR-type" evidence="13">
    <location>
        <begin position="325"/>
        <end position="456"/>
    </location>
</feature>
<evidence type="ECO:0000256" key="2">
    <source>
        <dbReference type="ARBA" id="ARBA00006278"/>
    </source>
</evidence>
<evidence type="ECO:0000313" key="15">
    <source>
        <dbReference type="Proteomes" id="UP000054549"/>
    </source>
</evidence>
<feature type="region of interest" description="Disordered" evidence="11">
    <location>
        <begin position="538"/>
        <end position="558"/>
    </location>
</feature>
<sequence length="656" mass="73197">MASPQPTQLGTPTTARQVPAWQLASELTQTVVVNLDIFICAALGLAILLRLPRGLGRFWKSSEWLNGHILRGTKVWKQDKTFGRPSTPLHRESSTGSKFSARGKEDIELESWDNIHIQPYRPPQQDSKAGHYPPHITTCPSALWPLSNALYKPIFSQYSNIQVLIMLAYATFLAFAFAFRSNPFQDPNRGSFLAVAQLPFLFAFSTRNNVIGWLMGLGFQHFNYLHRFLGRFIVLVLNVHAFCHMFRWFTGNEPISFYMTKSNVMGLLALACTNVIFIFSASYFRKKAYNIFLTTHSLYIILLPAIYIHAPSTLPFLIALTIPLALDRILRIFKTQYVTATIRPLPRLNSTRIEIAGLNAGWRPGQYVRVRVLSTSLGWFRWLESHPFTISTTAITDGLRVGDSGVVLICKKSGTWTRKLFDAAARSTNVEAERHLDGVKSIKVLIEGPYGGPGHAIYSSYSAAVLIAGGSGITFALSVIQDLVQKELQGQSRVKAITLVWVVQKLDALTELLPLATQLTNLTQILSIDVHYTRARQPPSVKLNRSESTSKKRVTDNLPTGTVDPLFPEIPRGVPISLHVGRPNREEFKKAVEGTITRAVGKDIDREEERRANGVLVGVCGPTGMGKEVKDAVHSIHMAKKYHVGGIDVHEEIFGW</sequence>
<dbReference type="STRING" id="946122.A0A0C2TAS6"/>
<feature type="transmembrane region" description="Helical" evidence="12">
    <location>
        <begin position="191"/>
        <end position="216"/>
    </location>
</feature>
<proteinExistence type="inferred from homology"/>
<evidence type="ECO:0000256" key="3">
    <source>
        <dbReference type="ARBA" id="ARBA00022448"/>
    </source>
</evidence>
<feature type="transmembrane region" description="Helical" evidence="12">
    <location>
        <begin position="228"/>
        <end position="249"/>
    </location>
</feature>
<evidence type="ECO:0000256" key="6">
    <source>
        <dbReference type="ARBA" id="ARBA00022989"/>
    </source>
</evidence>
<evidence type="ECO:0000256" key="1">
    <source>
        <dbReference type="ARBA" id="ARBA00004141"/>
    </source>
</evidence>
<dbReference type="EMBL" id="KN818255">
    <property type="protein sequence ID" value="KIL63824.1"/>
    <property type="molecule type" value="Genomic_DNA"/>
</dbReference>
<evidence type="ECO:0000256" key="4">
    <source>
        <dbReference type="ARBA" id="ARBA00022692"/>
    </source>
</evidence>
<dbReference type="Pfam" id="PF08030">
    <property type="entry name" value="NAD_binding_6"/>
    <property type="match status" value="1"/>
</dbReference>
<evidence type="ECO:0000256" key="7">
    <source>
        <dbReference type="ARBA" id="ARBA00023002"/>
    </source>
</evidence>
<feature type="transmembrane region" description="Helical" evidence="12">
    <location>
        <begin position="291"/>
        <end position="310"/>
    </location>
</feature>
<dbReference type="Gene3D" id="3.40.50.80">
    <property type="entry name" value="Nucleotide-binding domain of ferredoxin-NADP reductase (FNR) module"/>
    <property type="match status" value="1"/>
</dbReference>
<evidence type="ECO:0000256" key="12">
    <source>
        <dbReference type="SAM" id="Phobius"/>
    </source>
</evidence>
<dbReference type="PANTHER" id="PTHR32361:SF9">
    <property type="entry name" value="FERRIC REDUCTASE TRANSMEMBRANE COMPONENT 3-RELATED"/>
    <property type="match status" value="1"/>
</dbReference>
<keyword evidence="5" id="KW-0249">Electron transport</keyword>
<name>A0A0C2TAS6_AMAMK</name>